<dbReference type="CDD" id="cd01412">
    <property type="entry name" value="SIRT5_Af1_CobB"/>
    <property type="match status" value="1"/>
</dbReference>
<feature type="binding site" evidence="3">
    <location>
        <begin position="220"/>
        <end position="222"/>
    </location>
    <ligand>
        <name>NAD(+)</name>
        <dbReference type="ChEBI" id="CHEBI:57540"/>
    </ligand>
</feature>
<dbReference type="GO" id="GO:0070403">
    <property type="term" value="F:NAD+ binding"/>
    <property type="evidence" value="ECO:0007669"/>
    <property type="project" value="UniProtKB-UniRule"/>
</dbReference>
<comment type="subcellular location">
    <subcellularLocation>
        <location evidence="3">Cytoplasm</location>
    </subcellularLocation>
</comment>
<comment type="domain">
    <text evidence="3">2 residues (Tyr-66 and Arg-69) present in a large hydrophobic pocket are probably involved in substrate specificity. They are important for desuccinylation activity, but dispensable for deacetylation activity.</text>
</comment>
<feature type="active site" description="Proton acceptor" evidence="3 4">
    <location>
        <position position="118"/>
    </location>
</feature>
<comment type="cofactor">
    <cofactor evidence="3">
        <name>Zn(2+)</name>
        <dbReference type="ChEBI" id="CHEBI:29105"/>
    </cofactor>
    <text evidence="3">Binds 1 zinc ion per subunit.</text>
</comment>
<reference evidence="6 7" key="1">
    <citation type="submission" date="2018-06" db="EMBL/GenBank/DDBJ databases">
        <authorList>
            <consortium name="Pathogen Informatics"/>
            <person name="Doyle S."/>
        </authorList>
    </citation>
    <scope>NUCLEOTIDE SEQUENCE [LARGE SCALE GENOMIC DNA]</scope>
    <source>
        <strain evidence="6 7">NCTC10038</strain>
    </source>
</reference>
<dbReference type="PROSITE" id="PS50305">
    <property type="entry name" value="SIRTUIN"/>
    <property type="match status" value="1"/>
</dbReference>
<comment type="similarity">
    <text evidence="3">Belongs to the sirtuin family. Class III subfamily.</text>
</comment>
<name>A0A8B4IFT1_PSEFL</name>
<dbReference type="InterPro" id="IPR027546">
    <property type="entry name" value="Sirtuin_class_III"/>
</dbReference>
<feature type="binding site" evidence="3 4">
    <location>
        <position position="129"/>
    </location>
    <ligand>
        <name>Zn(2+)</name>
        <dbReference type="ChEBI" id="CHEBI:29105"/>
    </ligand>
</feature>
<feature type="binding site" evidence="3">
    <location>
        <position position="66"/>
    </location>
    <ligand>
        <name>substrate</name>
    </ligand>
</feature>
<evidence type="ECO:0000256" key="1">
    <source>
        <dbReference type="ARBA" id="ARBA00022679"/>
    </source>
</evidence>
<dbReference type="GO" id="GO:0017136">
    <property type="term" value="F:histone deacetylase activity, NAD-dependent"/>
    <property type="evidence" value="ECO:0007669"/>
    <property type="project" value="TreeGrafter"/>
</dbReference>
<comment type="function">
    <text evidence="3">NAD-dependent lysine deacetylase and desuccinylase that specifically removes acetyl and succinyl groups on target proteins. Modulates the activities of several proteins which are inactive in their acylated form.</text>
</comment>
<dbReference type="GO" id="GO:0036054">
    <property type="term" value="F:protein-malonyllysine demalonylase activity"/>
    <property type="evidence" value="ECO:0007669"/>
    <property type="project" value="InterPro"/>
</dbReference>
<dbReference type="InterPro" id="IPR029035">
    <property type="entry name" value="DHS-like_NAD/FAD-binding_dom"/>
</dbReference>
<evidence type="ECO:0000256" key="3">
    <source>
        <dbReference type="HAMAP-Rule" id="MF_01121"/>
    </source>
</evidence>
<evidence type="ECO:0000313" key="6">
    <source>
        <dbReference type="EMBL" id="SQF97265.1"/>
    </source>
</evidence>
<keyword evidence="1" id="KW-0808">Transferase</keyword>
<dbReference type="EC" id="2.3.1.286" evidence="3"/>
<keyword evidence="6" id="KW-0378">Hydrolase</keyword>
<feature type="binding site" evidence="3">
    <location>
        <position position="69"/>
    </location>
    <ligand>
        <name>substrate</name>
    </ligand>
</feature>
<comment type="catalytic activity">
    <reaction evidence="3">
        <text>N(6)-acetyl-L-lysyl-[protein] + NAD(+) + H2O = 2''-O-acetyl-ADP-D-ribose + nicotinamide + L-lysyl-[protein]</text>
        <dbReference type="Rhea" id="RHEA:43636"/>
        <dbReference type="Rhea" id="RHEA-COMP:9752"/>
        <dbReference type="Rhea" id="RHEA-COMP:10731"/>
        <dbReference type="ChEBI" id="CHEBI:15377"/>
        <dbReference type="ChEBI" id="CHEBI:17154"/>
        <dbReference type="ChEBI" id="CHEBI:29969"/>
        <dbReference type="ChEBI" id="CHEBI:57540"/>
        <dbReference type="ChEBI" id="CHEBI:61930"/>
        <dbReference type="ChEBI" id="CHEBI:83767"/>
        <dbReference type="EC" id="2.3.1.286"/>
    </reaction>
</comment>
<dbReference type="InterPro" id="IPR050134">
    <property type="entry name" value="NAD-dep_sirtuin_deacylases"/>
</dbReference>
<keyword evidence="3 4" id="KW-0862">Zinc</keyword>
<dbReference type="PANTHER" id="PTHR11085">
    <property type="entry name" value="NAD-DEPENDENT PROTEIN DEACYLASE SIRTUIN-5, MITOCHONDRIAL-RELATED"/>
    <property type="match status" value="1"/>
</dbReference>
<organism evidence="6 7">
    <name type="scientific">Pseudomonas fluorescens</name>
    <dbReference type="NCBI Taxonomy" id="294"/>
    <lineage>
        <taxon>Bacteria</taxon>
        <taxon>Pseudomonadati</taxon>
        <taxon>Pseudomonadota</taxon>
        <taxon>Gammaproteobacteria</taxon>
        <taxon>Pseudomonadales</taxon>
        <taxon>Pseudomonadaceae</taxon>
        <taxon>Pseudomonas</taxon>
    </lineage>
</organism>
<feature type="binding site" evidence="3 4">
    <location>
        <position position="154"/>
    </location>
    <ligand>
        <name>Zn(2+)</name>
        <dbReference type="ChEBI" id="CHEBI:29105"/>
    </ligand>
</feature>
<evidence type="ECO:0000259" key="5">
    <source>
        <dbReference type="PROSITE" id="PS50305"/>
    </source>
</evidence>
<feature type="binding site" evidence="3 4">
    <location>
        <position position="157"/>
    </location>
    <ligand>
        <name>Zn(2+)</name>
        <dbReference type="ChEBI" id="CHEBI:29105"/>
    </ligand>
</feature>
<dbReference type="InterPro" id="IPR026590">
    <property type="entry name" value="Ssirtuin_cat_dom"/>
</dbReference>
<keyword evidence="3 4" id="KW-0479">Metal-binding</keyword>
<dbReference type="GO" id="GO:0036055">
    <property type="term" value="F:protein-succinyllysine desuccinylase activity"/>
    <property type="evidence" value="ECO:0007669"/>
    <property type="project" value="UniProtKB-UniRule"/>
</dbReference>
<dbReference type="PANTHER" id="PTHR11085:SF10">
    <property type="entry name" value="NAD-DEPENDENT PROTEIN DEACYLASE SIRTUIN-5, MITOCHONDRIAL-RELATED"/>
    <property type="match status" value="1"/>
</dbReference>
<accession>A0A8B4IFT1</accession>
<feature type="binding site" evidence="3">
    <location>
        <begin position="100"/>
        <end position="103"/>
    </location>
    <ligand>
        <name>NAD(+)</name>
        <dbReference type="ChEBI" id="CHEBI:57540"/>
    </ligand>
</feature>
<feature type="domain" description="Deacetylase sirtuin-type" evidence="5">
    <location>
        <begin position="1"/>
        <end position="252"/>
    </location>
</feature>
<dbReference type="InterPro" id="IPR026591">
    <property type="entry name" value="Sirtuin_cat_small_dom_sf"/>
</dbReference>
<dbReference type="HAMAP" id="MF_01121">
    <property type="entry name" value="Sirtuin_ClassIII"/>
    <property type="match status" value="1"/>
</dbReference>
<comment type="caution">
    <text evidence="3">Lacks conserved residue(s) required for the propagation of feature annotation.</text>
</comment>
<evidence type="ECO:0000256" key="4">
    <source>
        <dbReference type="PROSITE-ProRule" id="PRU00236"/>
    </source>
</evidence>
<gene>
    <name evidence="6" type="primary">cobB_3</name>
    <name evidence="3" type="synonym">cobB</name>
    <name evidence="6" type="ORF">NCTC10038_06108</name>
</gene>
<dbReference type="Gene3D" id="3.30.1600.10">
    <property type="entry name" value="SIR2/SIRT2 'Small Domain"/>
    <property type="match status" value="1"/>
</dbReference>
<dbReference type="AlphaFoldDB" id="A0A8B4IFT1"/>
<feature type="binding site" evidence="3 4">
    <location>
        <position position="126"/>
    </location>
    <ligand>
        <name>Zn(2+)</name>
        <dbReference type="ChEBI" id="CHEBI:29105"/>
    </ligand>
</feature>
<dbReference type="Pfam" id="PF02146">
    <property type="entry name" value="SIR2"/>
    <property type="match status" value="1"/>
</dbReference>
<sequence length="252" mass="27591">MGMQRAAEALRTSKRVVFFTGAGISADSGIPTFRDKLTGLWEKQDPRRLETADAFRENPALVWGWYLWRRRQVSQAEPNSAHSSITRLAKAGWDISVVTQNIDDLHERAGSKGVVHLHGSLMSVKCFACHRPVELTLEKLQIADEGNLIKPPRCTRCNGRLQPGVVWFKENLPEDAWRSAVRLVRNCELLISVGTSGVVMPAADIPDMALAAGATVIHVNLEDVGSCGANEIMLLGSAGEVLQTLLRSVGIE</sequence>
<dbReference type="NCBIfam" id="NF001753">
    <property type="entry name" value="PRK00481.1-3"/>
    <property type="match status" value="1"/>
</dbReference>
<feature type="binding site" evidence="3">
    <location>
        <begin position="194"/>
        <end position="196"/>
    </location>
    <ligand>
        <name>NAD(+)</name>
        <dbReference type="ChEBI" id="CHEBI:57540"/>
    </ligand>
</feature>
<dbReference type="GO" id="GO:0005737">
    <property type="term" value="C:cytoplasm"/>
    <property type="evidence" value="ECO:0007669"/>
    <property type="project" value="UniProtKB-SubCell"/>
</dbReference>
<evidence type="ECO:0000313" key="7">
    <source>
        <dbReference type="Proteomes" id="UP000248640"/>
    </source>
</evidence>
<dbReference type="GO" id="GO:0008270">
    <property type="term" value="F:zinc ion binding"/>
    <property type="evidence" value="ECO:0007669"/>
    <property type="project" value="UniProtKB-UniRule"/>
</dbReference>
<dbReference type="Gene3D" id="3.40.50.1220">
    <property type="entry name" value="TPP-binding domain"/>
    <property type="match status" value="1"/>
</dbReference>
<evidence type="ECO:0000256" key="2">
    <source>
        <dbReference type="ARBA" id="ARBA00023027"/>
    </source>
</evidence>
<comment type="catalytic activity">
    <reaction evidence="3">
        <text>N(6)-succinyl-L-lysyl-[protein] + NAD(+) + H2O = 2''-O-succinyl-ADP-D-ribose + nicotinamide + L-lysyl-[protein]</text>
        <dbReference type="Rhea" id="RHEA:47668"/>
        <dbReference type="Rhea" id="RHEA-COMP:9752"/>
        <dbReference type="Rhea" id="RHEA-COMP:11877"/>
        <dbReference type="ChEBI" id="CHEBI:15377"/>
        <dbReference type="ChEBI" id="CHEBI:17154"/>
        <dbReference type="ChEBI" id="CHEBI:29969"/>
        <dbReference type="ChEBI" id="CHEBI:57540"/>
        <dbReference type="ChEBI" id="CHEBI:87830"/>
        <dbReference type="ChEBI" id="CHEBI:87832"/>
    </reaction>
</comment>
<dbReference type="EMBL" id="LS483372">
    <property type="protein sequence ID" value="SQF97265.1"/>
    <property type="molecule type" value="Genomic_DNA"/>
</dbReference>
<protein>
    <recommendedName>
        <fullName evidence="3">NAD-dependent protein deacylase</fullName>
        <ecNumber evidence="3">2.3.1.286</ecNumber>
    </recommendedName>
    <alternativeName>
        <fullName evidence="3">Regulatory protein SIR2 homolog</fullName>
    </alternativeName>
</protein>
<dbReference type="InterPro" id="IPR003000">
    <property type="entry name" value="Sirtuin"/>
</dbReference>
<feature type="binding site" evidence="3">
    <location>
        <position position="238"/>
    </location>
    <ligand>
        <name>NAD(+)</name>
        <dbReference type="ChEBI" id="CHEBI:57540"/>
    </ligand>
</feature>
<proteinExistence type="inferred from homology"/>
<dbReference type="SUPFAM" id="SSF52467">
    <property type="entry name" value="DHS-like NAD/FAD-binding domain"/>
    <property type="match status" value="1"/>
</dbReference>
<keyword evidence="2 3" id="KW-0520">NAD</keyword>
<keyword evidence="3" id="KW-0963">Cytoplasm</keyword>
<dbReference type="Proteomes" id="UP000248640">
    <property type="component" value="Chromosome 1"/>
</dbReference>